<evidence type="ECO:0000313" key="3">
    <source>
        <dbReference type="EMBL" id="SEM29168.1"/>
    </source>
</evidence>
<organism evidence="3 4">
    <name type="scientific">Phocoenobacter skyensis</name>
    <dbReference type="NCBI Taxonomy" id="97481"/>
    <lineage>
        <taxon>Bacteria</taxon>
        <taxon>Pseudomonadati</taxon>
        <taxon>Pseudomonadota</taxon>
        <taxon>Gammaproteobacteria</taxon>
        <taxon>Pasteurellales</taxon>
        <taxon>Pasteurellaceae</taxon>
        <taxon>Phocoenobacter</taxon>
    </lineage>
</organism>
<reference evidence="4" key="1">
    <citation type="submission" date="2016-10" db="EMBL/GenBank/DDBJ databases">
        <authorList>
            <person name="Varghese N."/>
            <person name="Submissions S."/>
        </authorList>
    </citation>
    <scope>NUCLEOTIDE SEQUENCE [LARGE SCALE GENOMIC DNA]</scope>
    <source>
        <strain evidence="4">DSM 24204</strain>
    </source>
</reference>
<reference evidence="2 5" key="3">
    <citation type="journal article" date="2023" name="Front. Microbiol.">
        <title>Phylogeography and host specificity of Pasteurellaceae pathogenic to sea-farmed fish in the north-east Atlantic.</title>
        <authorList>
            <person name="Gulla S."/>
            <person name="Colquhoun D.J."/>
            <person name="Olsen A.B."/>
            <person name="Spilsberg B."/>
            <person name="Lagesen K."/>
            <person name="Aakesson C.P."/>
            <person name="Strom S."/>
            <person name="Manji F."/>
            <person name="Birkbeck T.H."/>
            <person name="Nilsen H.K."/>
        </authorList>
    </citation>
    <scope>NUCLEOTIDE SEQUENCE [LARGE SCALE GENOMIC DNA]</scope>
    <source>
        <strain evidence="2 5">VIO11850</strain>
    </source>
</reference>
<proteinExistence type="predicted"/>
<evidence type="ECO:0000256" key="1">
    <source>
        <dbReference type="SAM" id="SignalP"/>
    </source>
</evidence>
<name>A0A1H7X7Q2_9PAST</name>
<dbReference type="EMBL" id="JASAVS010000012">
    <property type="protein sequence ID" value="MDP8085559.1"/>
    <property type="molecule type" value="Genomic_DNA"/>
</dbReference>
<sequence length="211" mass="24862">MLKQIKYCIVILSIFCSQMSFATAITDVNQLGQKMMSFYQNPQQQRFDEIQQGMMALYGKTTKIPIMVVWANAVSQKYGWKINQDFYPELVKQLRNSQSEFSQFVANDEIVVSMKLDIWWSSFFATGEDKYVRKIFDQAIKFKEVKQYLDNKKTQTNQDAFYLMTLFSADWSFKANCKHHKKIRTFAHKWQREKSLTTEAKQLLATCINSN</sequence>
<dbReference type="EMBL" id="FOBN01000011">
    <property type="protein sequence ID" value="SEM29168.1"/>
    <property type="molecule type" value="Genomic_DNA"/>
</dbReference>
<keyword evidence="5" id="KW-1185">Reference proteome</keyword>
<reference evidence="3" key="2">
    <citation type="submission" date="2016-10" db="EMBL/GenBank/DDBJ databases">
        <authorList>
            <person name="de Groot N.N."/>
        </authorList>
    </citation>
    <scope>NUCLEOTIDE SEQUENCE [LARGE SCALE GENOMIC DNA]</scope>
    <source>
        <strain evidence="3">DSM 24204</strain>
    </source>
</reference>
<dbReference type="OrthoDB" id="9149078at2"/>
<feature type="chain" id="PRO_5011731903" evidence="1">
    <location>
        <begin position="23"/>
        <end position="211"/>
    </location>
</feature>
<evidence type="ECO:0000313" key="2">
    <source>
        <dbReference type="EMBL" id="MDP8085559.1"/>
    </source>
</evidence>
<evidence type="ECO:0000313" key="4">
    <source>
        <dbReference type="Proteomes" id="UP000198883"/>
    </source>
</evidence>
<dbReference type="RefSeq" id="WP_090921653.1">
    <property type="nucleotide sequence ID" value="NZ_CP016180.1"/>
</dbReference>
<keyword evidence="1" id="KW-0732">Signal</keyword>
<dbReference type="AlphaFoldDB" id="A0A1H7X7Q2"/>
<gene>
    <name evidence="2" type="ORF">QJT92_06450</name>
    <name evidence="3" type="ORF">SAMN05444853_11148</name>
</gene>
<accession>A0A1H7X7Q2</accession>
<evidence type="ECO:0000313" key="5">
    <source>
        <dbReference type="Proteomes" id="UP001224812"/>
    </source>
</evidence>
<dbReference type="Proteomes" id="UP001224812">
    <property type="component" value="Unassembled WGS sequence"/>
</dbReference>
<dbReference type="Proteomes" id="UP000198883">
    <property type="component" value="Unassembled WGS sequence"/>
</dbReference>
<dbReference type="GeneID" id="83543793"/>
<dbReference type="STRING" id="97481.SAMN05444853_11148"/>
<feature type="signal peptide" evidence="1">
    <location>
        <begin position="1"/>
        <end position="22"/>
    </location>
</feature>
<protein>
    <submittedName>
        <fullName evidence="3">Uncharacterized protein</fullName>
    </submittedName>
</protein>